<keyword evidence="11" id="KW-0496">Mitochondrion</keyword>
<protein>
    <submittedName>
        <fullName evidence="17">Uncharacterized protein</fullName>
    </submittedName>
</protein>
<evidence type="ECO:0000256" key="3">
    <source>
        <dbReference type="ARBA" id="ARBA00022448"/>
    </source>
</evidence>
<evidence type="ECO:0000256" key="13">
    <source>
        <dbReference type="ARBA" id="ARBA00023303"/>
    </source>
</evidence>
<evidence type="ECO:0000256" key="15">
    <source>
        <dbReference type="SAM" id="MobiDB-lite"/>
    </source>
</evidence>
<evidence type="ECO:0000256" key="9">
    <source>
        <dbReference type="ARBA" id="ARBA00022989"/>
    </source>
</evidence>
<dbReference type="GO" id="GO:0015292">
    <property type="term" value="F:uniporter activity"/>
    <property type="evidence" value="ECO:0007669"/>
    <property type="project" value="TreeGrafter"/>
</dbReference>
<proteinExistence type="inferred from homology"/>
<reference evidence="17" key="1">
    <citation type="submission" date="2020-11" db="EMBL/GenBank/DDBJ databases">
        <authorList>
            <person name="Tran Van P."/>
        </authorList>
    </citation>
    <scope>NUCLEOTIDE SEQUENCE</scope>
</reference>
<dbReference type="PANTHER" id="PTHR13462">
    <property type="entry name" value="CALCIUM UNIPORTER PROTEIN, MITOCHONDRIAL"/>
    <property type="match status" value="1"/>
</dbReference>
<feature type="transmembrane region" description="Helical" evidence="16">
    <location>
        <begin position="360"/>
        <end position="378"/>
    </location>
</feature>
<feature type="compositionally biased region" description="Low complexity" evidence="15">
    <location>
        <begin position="180"/>
        <end position="189"/>
    </location>
</feature>
<evidence type="ECO:0000256" key="8">
    <source>
        <dbReference type="ARBA" id="ARBA00022837"/>
    </source>
</evidence>
<dbReference type="InterPro" id="IPR039055">
    <property type="entry name" value="MCU_fam"/>
</dbReference>
<evidence type="ECO:0000256" key="2">
    <source>
        <dbReference type="ARBA" id="ARBA00005653"/>
    </source>
</evidence>
<feature type="compositionally biased region" description="Basic and acidic residues" evidence="15">
    <location>
        <begin position="481"/>
        <end position="505"/>
    </location>
</feature>
<dbReference type="GO" id="GO:0051560">
    <property type="term" value="P:mitochondrial calcium ion homeostasis"/>
    <property type="evidence" value="ECO:0007669"/>
    <property type="project" value="InterPro"/>
</dbReference>
<dbReference type="GO" id="GO:0005262">
    <property type="term" value="F:calcium channel activity"/>
    <property type="evidence" value="ECO:0007669"/>
    <property type="project" value="UniProtKB-KW"/>
</dbReference>
<keyword evidence="9 16" id="KW-1133">Transmembrane helix</keyword>
<organism evidence="17">
    <name type="scientific">Cyprideis torosa</name>
    <dbReference type="NCBI Taxonomy" id="163714"/>
    <lineage>
        <taxon>Eukaryota</taxon>
        <taxon>Metazoa</taxon>
        <taxon>Ecdysozoa</taxon>
        <taxon>Arthropoda</taxon>
        <taxon>Crustacea</taxon>
        <taxon>Oligostraca</taxon>
        <taxon>Ostracoda</taxon>
        <taxon>Podocopa</taxon>
        <taxon>Podocopida</taxon>
        <taxon>Cytherocopina</taxon>
        <taxon>Cytheroidea</taxon>
        <taxon>Cytherideidae</taxon>
        <taxon>Cyprideis</taxon>
    </lineage>
</organism>
<feature type="region of interest" description="Disordered" evidence="15">
    <location>
        <begin position="108"/>
        <end position="215"/>
    </location>
</feature>
<evidence type="ECO:0000256" key="12">
    <source>
        <dbReference type="ARBA" id="ARBA00023136"/>
    </source>
</evidence>
<dbReference type="InterPro" id="IPR006769">
    <property type="entry name" value="MCU_C"/>
</dbReference>
<dbReference type="GO" id="GO:0036444">
    <property type="term" value="P:calcium import into the mitochondrion"/>
    <property type="evidence" value="ECO:0007669"/>
    <property type="project" value="UniProtKB-ARBA"/>
</dbReference>
<keyword evidence="4" id="KW-0109">Calcium transport</keyword>
<evidence type="ECO:0000256" key="11">
    <source>
        <dbReference type="ARBA" id="ARBA00023128"/>
    </source>
</evidence>
<dbReference type="Pfam" id="PF04678">
    <property type="entry name" value="MCU"/>
    <property type="match status" value="1"/>
</dbReference>
<evidence type="ECO:0000256" key="4">
    <source>
        <dbReference type="ARBA" id="ARBA00022568"/>
    </source>
</evidence>
<dbReference type="AlphaFoldDB" id="A0A7R8WSK5"/>
<keyword evidence="13" id="KW-0407">Ion channel</keyword>
<evidence type="ECO:0000256" key="10">
    <source>
        <dbReference type="ARBA" id="ARBA00023065"/>
    </source>
</evidence>
<keyword evidence="8" id="KW-0106">Calcium</keyword>
<dbReference type="EMBL" id="OB668266">
    <property type="protein sequence ID" value="CAD7234291.1"/>
    <property type="molecule type" value="Genomic_DNA"/>
</dbReference>
<keyword evidence="6 16" id="KW-0812">Transmembrane</keyword>
<evidence type="ECO:0000256" key="7">
    <source>
        <dbReference type="ARBA" id="ARBA00022792"/>
    </source>
</evidence>
<feature type="region of interest" description="Disordered" evidence="15">
    <location>
        <begin position="481"/>
        <end position="511"/>
    </location>
</feature>
<name>A0A7R8WSK5_9CRUS</name>
<keyword evidence="3" id="KW-0813">Transport</keyword>
<sequence>MRSIIRSCLRKILCPESSCALLPSGRSDSCFLCFDQRRSLQWEASRSLRWEASRSLQWEASRSLEWEAIRGLHGEAFRSFFGEASRRRAFRRKFRSFLSKLPDIPPRMRWYSKDNKIGPRKGEGSEKKGEGVLNKGEESAEEKGEGHQNKEESPTRGGGSLDKGKEGLGERWEKAGGELSQTSRQSSPQRPRRDEARIVVPRRSKKSQRPTSTDSWATNEAFDINTVSIHFYRGLPVLVIPLPSRREKCMFIMRPISNCLADLALMLKAEDTGIDRVTAYDHETGIRICGSTTIESLLDRDFDLVINNRRSVNEPVKLSKKADRSTTVWTWLCLGYLALQYGIVARLTWWEYSWDIMEPITYFITFTTACIGYAYFVLTRQNFDYTDWADRHYLQRFHRAAKKEAFDINKYNELRTAMFEVQNELRRLRDPLQMHLPPGQLQSMLPQNFPDEVLSETQKRLLSQWKVNAINKPILPGRSLNKRERSYETGTDTHSDSFKEIEKAKKVPKKS</sequence>
<feature type="transmembrane region" description="Helical" evidence="16">
    <location>
        <begin position="328"/>
        <end position="348"/>
    </location>
</feature>
<keyword evidence="12 16" id="KW-0472">Membrane</keyword>
<feature type="compositionally biased region" description="Basic and acidic residues" evidence="15">
    <location>
        <begin position="111"/>
        <end position="154"/>
    </location>
</feature>
<evidence type="ECO:0000256" key="14">
    <source>
        <dbReference type="ARBA" id="ARBA00036634"/>
    </source>
</evidence>
<comment type="catalytic activity">
    <reaction evidence="14">
        <text>Ca(2+)(in) = Ca(2+)(out)</text>
        <dbReference type="Rhea" id="RHEA:29671"/>
        <dbReference type="ChEBI" id="CHEBI:29108"/>
    </reaction>
</comment>
<feature type="compositionally biased region" description="Basic and acidic residues" evidence="15">
    <location>
        <begin position="162"/>
        <end position="176"/>
    </location>
</feature>
<evidence type="ECO:0000256" key="5">
    <source>
        <dbReference type="ARBA" id="ARBA00022673"/>
    </source>
</evidence>
<accession>A0A7R8WSK5</accession>
<comment type="similarity">
    <text evidence="2">Belongs to the MCU (TC 1.A.77) family.</text>
</comment>
<keyword evidence="10" id="KW-0406">Ion transport</keyword>
<gene>
    <name evidence="17" type="ORF">CTOB1V02_LOCUS12107</name>
</gene>
<comment type="subcellular location">
    <subcellularLocation>
        <location evidence="1">Mitochondrion inner membrane</location>
        <topology evidence="1">Multi-pass membrane protein</topology>
    </subcellularLocation>
</comment>
<dbReference type="OrthoDB" id="278338at2759"/>
<evidence type="ECO:0000313" key="17">
    <source>
        <dbReference type="EMBL" id="CAD7234291.1"/>
    </source>
</evidence>
<evidence type="ECO:0000256" key="6">
    <source>
        <dbReference type="ARBA" id="ARBA00022692"/>
    </source>
</evidence>
<dbReference type="PANTHER" id="PTHR13462:SF10">
    <property type="entry name" value="CALCIUM UNIPORTER PROTEIN, MITOCHONDRIAL"/>
    <property type="match status" value="1"/>
</dbReference>
<evidence type="ECO:0000256" key="16">
    <source>
        <dbReference type="SAM" id="Phobius"/>
    </source>
</evidence>
<keyword evidence="7" id="KW-0999">Mitochondrion inner membrane</keyword>
<dbReference type="GO" id="GO:1990246">
    <property type="term" value="C:uniplex complex"/>
    <property type="evidence" value="ECO:0007669"/>
    <property type="project" value="TreeGrafter"/>
</dbReference>
<keyword evidence="5" id="KW-0107">Calcium channel</keyword>
<evidence type="ECO:0000256" key="1">
    <source>
        <dbReference type="ARBA" id="ARBA00004448"/>
    </source>
</evidence>